<evidence type="ECO:0000256" key="1">
    <source>
        <dbReference type="ARBA" id="ARBA00022737"/>
    </source>
</evidence>
<dbReference type="NCBIfam" id="TIGR00756">
    <property type="entry name" value="PPR"/>
    <property type="match status" value="2"/>
</dbReference>
<dbReference type="Pfam" id="PF01535">
    <property type="entry name" value="PPR"/>
    <property type="match status" value="4"/>
</dbReference>
<feature type="repeat" description="PPR" evidence="2">
    <location>
        <begin position="123"/>
        <end position="157"/>
    </location>
</feature>
<gene>
    <name evidence="3" type="ORF">RJ641_030708</name>
</gene>
<dbReference type="Pfam" id="PF20431">
    <property type="entry name" value="E_motif"/>
    <property type="match status" value="1"/>
</dbReference>
<dbReference type="GO" id="GO:0009451">
    <property type="term" value="P:RNA modification"/>
    <property type="evidence" value="ECO:0007669"/>
    <property type="project" value="InterPro"/>
</dbReference>
<dbReference type="InterPro" id="IPR002885">
    <property type="entry name" value="PPR_rpt"/>
</dbReference>
<evidence type="ECO:0000313" key="4">
    <source>
        <dbReference type="Proteomes" id="UP001370490"/>
    </source>
</evidence>
<keyword evidence="1" id="KW-0677">Repeat</keyword>
<comment type="caution">
    <text evidence="3">The sequence shown here is derived from an EMBL/GenBank/DDBJ whole genome shotgun (WGS) entry which is preliminary data.</text>
</comment>
<dbReference type="AlphaFoldDB" id="A0AAN8ZK83"/>
<proteinExistence type="predicted"/>
<dbReference type="GO" id="GO:0003723">
    <property type="term" value="F:RNA binding"/>
    <property type="evidence" value="ECO:0007669"/>
    <property type="project" value="InterPro"/>
</dbReference>
<accession>A0AAN8ZK83</accession>
<sequence length="354" mass="40008">MYCKCGNTYEAHCVSSFMVDKDAVSWRTLIGGYSMNCCSSGGLHLYLTMKSSGLKTNPVMGTSFLPMLAKLRLVKQGKEMHRYILWQGFEHIICLVSALIDLYVRCGMTTKATHVFENMSRRDITTWNTMVAGHAYHGDTDSTFSVFLRIWKSKLRPNFVIQPSIIPVCARIGILKKGKEIHGYAIRSNTISEVAVRNTLIDLYSKCGSLDLGVRAFNEVREKNIVTAGHIDDACNFITRMPVEPKIDVLGSLLGACKVHKQEELSVLVKKHILQKNGRDWGHYILLYNILASLWEDSQKIRTAIHKQGLKKKPGKSWIQVHQFCASACICNPLMDYKDVERERMKFIALLALG</sequence>
<dbReference type="PROSITE" id="PS51375">
    <property type="entry name" value="PPR"/>
    <property type="match status" value="1"/>
</dbReference>
<reference evidence="3 4" key="1">
    <citation type="submission" date="2023-12" db="EMBL/GenBank/DDBJ databases">
        <title>A high-quality genome assembly for Dillenia turbinata (Dilleniales).</title>
        <authorList>
            <person name="Chanderbali A."/>
        </authorList>
    </citation>
    <scope>NUCLEOTIDE SEQUENCE [LARGE SCALE GENOMIC DNA]</scope>
    <source>
        <strain evidence="3">LSX21</strain>
        <tissue evidence="3">Leaf</tissue>
    </source>
</reference>
<dbReference type="InterPro" id="IPR011990">
    <property type="entry name" value="TPR-like_helical_dom_sf"/>
</dbReference>
<dbReference type="PANTHER" id="PTHR47926">
    <property type="entry name" value="PENTATRICOPEPTIDE REPEAT-CONTAINING PROTEIN"/>
    <property type="match status" value="1"/>
</dbReference>
<dbReference type="Proteomes" id="UP001370490">
    <property type="component" value="Unassembled WGS sequence"/>
</dbReference>
<dbReference type="PANTHER" id="PTHR47926:SF347">
    <property type="entry name" value="PENTATRICOPEPTIDE REPEAT-CONTAINING PROTEIN"/>
    <property type="match status" value="1"/>
</dbReference>
<dbReference type="InterPro" id="IPR046848">
    <property type="entry name" value="E_motif"/>
</dbReference>
<evidence type="ECO:0000313" key="3">
    <source>
        <dbReference type="EMBL" id="KAK6937200.1"/>
    </source>
</evidence>
<dbReference type="InterPro" id="IPR046960">
    <property type="entry name" value="PPR_At4g14850-like_plant"/>
</dbReference>
<name>A0AAN8ZK83_9MAGN</name>
<keyword evidence="4" id="KW-1185">Reference proteome</keyword>
<dbReference type="EMBL" id="JBAMMX010000006">
    <property type="protein sequence ID" value="KAK6937200.1"/>
    <property type="molecule type" value="Genomic_DNA"/>
</dbReference>
<protein>
    <submittedName>
        <fullName evidence="3">E motif</fullName>
    </submittedName>
</protein>
<dbReference type="Gene3D" id="1.25.40.10">
    <property type="entry name" value="Tetratricopeptide repeat domain"/>
    <property type="match status" value="2"/>
</dbReference>
<organism evidence="3 4">
    <name type="scientific">Dillenia turbinata</name>
    <dbReference type="NCBI Taxonomy" id="194707"/>
    <lineage>
        <taxon>Eukaryota</taxon>
        <taxon>Viridiplantae</taxon>
        <taxon>Streptophyta</taxon>
        <taxon>Embryophyta</taxon>
        <taxon>Tracheophyta</taxon>
        <taxon>Spermatophyta</taxon>
        <taxon>Magnoliopsida</taxon>
        <taxon>eudicotyledons</taxon>
        <taxon>Gunneridae</taxon>
        <taxon>Pentapetalae</taxon>
        <taxon>Dilleniales</taxon>
        <taxon>Dilleniaceae</taxon>
        <taxon>Dillenia</taxon>
    </lineage>
</organism>
<evidence type="ECO:0000256" key="2">
    <source>
        <dbReference type="PROSITE-ProRule" id="PRU00708"/>
    </source>
</evidence>